<protein>
    <recommendedName>
        <fullName evidence="1">Uroporphyrinogen decarboxylase (URO-D) domain-containing protein</fullName>
    </recommendedName>
</protein>
<evidence type="ECO:0000313" key="3">
    <source>
        <dbReference type="Proteomes" id="UP001157125"/>
    </source>
</evidence>
<dbReference type="PANTHER" id="PTHR21091:SF169">
    <property type="entry name" value="UROPORPHYRINOGEN DECARBOXYLASE"/>
    <property type="match status" value="1"/>
</dbReference>
<comment type="caution">
    <text evidence="2">The sequence shown here is derived from an EMBL/GenBank/DDBJ whole genome shotgun (WGS) entry which is preliminary data.</text>
</comment>
<reference evidence="3" key="1">
    <citation type="journal article" date="2019" name="Int. J. Syst. Evol. Microbiol.">
        <title>The Global Catalogue of Microorganisms (GCM) 10K type strain sequencing project: providing services to taxonomists for standard genome sequencing and annotation.</title>
        <authorList>
            <consortium name="The Broad Institute Genomics Platform"/>
            <consortium name="The Broad Institute Genome Sequencing Center for Infectious Disease"/>
            <person name="Wu L."/>
            <person name="Ma J."/>
        </authorList>
    </citation>
    <scope>NUCLEOTIDE SEQUENCE [LARGE SCALE GENOMIC DNA]</scope>
    <source>
        <strain evidence="3">NBRC 112299</strain>
    </source>
</reference>
<feature type="domain" description="Uroporphyrinogen decarboxylase (URO-D)" evidence="1">
    <location>
        <begin position="2"/>
        <end position="105"/>
    </location>
</feature>
<dbReference type="SUPFAM" id="SSF51726">
    <property type="entry name" value="UROD/MetE-like"/>
    <property type="match status" value="1"/>
</dbReference>
<dbReference type="PANTHER" id="PTHR21091">
    <property type="entry name" value="METHYLTETRAHYDROFOLATE:HOMOCYSTEINE METHYLTRANSFERASE RELATED"/>
    <property type="match status" value="1"/>
</dbReference>
<dbReference type="InterPro" id="IPR000257">
    <property type="entry name" value="Uroporphyrinogen_deCOase"/>
</dbReference>
<name>A0ABQ6ICY8_9MICO</name>
<proteinExistence type="predicted"/>
<gene>
    <name evidence="2" type="ORF">GCM10025876_11670</name>
</gene>
<organism evidence="2 3">
    <name type="scientific">Demequina litorisediminis</name>
    <dbReference type="NCBI Taxonomy" id="1849022"/>
    <lineage>
        <taxon>Bacteria</taxon>
        <taxon>Bacillati</taxon>
        <taxon>Actinomycetota</taxon>
        <taxon>Actinomycetes</taxon>
        <taxon>Micrococcales</taxon>
        <taxon>Demequinaceae</taxon>
        <taxon>Demequina</taxon>
    </lineage>
</organism>
<keyword evidence="3" id="KW-1185">Reference proteome</keyword>
<dbReference type="InterPro" id="IPR038071">
    <property type="entry name" value="UROD/MetE-like_sf"/>
</dbReference>
<dbReference type="Pfam" id="PF01208">
    <property type="entry name" value="URO-D"/>
    <property type="match status" value="1"/>
</dbReference>
<accession>A0ABQ6ICY8</accession>
<evidence type="ECO:0000313" key="2">
    <source>
        <dbReference type="EMBL" id="GMA34963.1"/>
    </source>
</evidence>
<dbReference type="Gene3D" id="3.20.20.210">
    <property type="match status" value="1"/>
</dbReference>
<dbReference type="EMBL" id="BSUN01000001">
    <property type="protein sequence ID" value="GMA34963.1"/>
    <property type="molecule type" value="Genomic_DNA"/>
</dbReference>
<sequence length="107" mass="11113">MPRIHFAANAGHLLDPMGAAGATALGVDYRTGLDEASRAVGGRFPLQGNIDPAMLAAPVSTLTAHVQDVLDRGSEAPGHVVNLGHGMPPHADPDVVKRVVELVHERG</sequence>
<dbReference type="Proteomes" id="UP001157125">
    <property type="component" value="Unassembled WGS sequence"/>
</dbReference>
<evidence type="ECO:0000259" key="1">
    <source>
        <dbReference type="Pfam" id="PF01208"/>
    </source>
</evidence>